<keyword evidence="5 7" id="KW-1133">Transmembrane helix</keyword>
<evidence type="ECO:0000313" key="10">
    <source>
        <dbReference type="Proteomes" id="UP001604282"/>
    </source>
</evidence>
<evidence type="ECO:0000256" key="7">
    <source>
        <dbReference type="SAM" id="Phobius"/>
    </source>
</evidence>
<feature type="transmembrane region" description="Helical" evidence="7">
    <location>
        <begin position="258"/>
        <end position="282"/>
    </location>
</feature>
<accession>A0ABW7C564</accession>
<feature type="domain" description="ABC3 transporter permease C-terminal" evidence="8">
    <location>
        <begin position="651"/>
        <end position="768"/>
    </location>
</feature>
<protein>
    <submittedName>
        <fullName evidence="9">FtsX-like permease family protein</fullName>
    </submittedName>
</protein>
<dbReference type="PANTHER" id="PTHR30489">
    <property type="entry name" value="LIPOPROTEIN-RELEASING SYSTEM TRANSMEMBRANE PROTEIN LOLE"/>
    <property type="match status" value="1"/>
</dbReference>
<feature type="transmembrane region" description="Helical" evidence="7">
    <location>
        <begin position="647"/>
        <end position="671"/>
    </location>
</feature>
<evidence type="ECO:0000313" key="9">
    <source>
        <dbReference type="EMBL" id="MFG3193458.1"/>
    </source>
</evidence>
<comment type="caution">
    <text evidence="9">The sequence shown here is derived from an EMBL/GenBank/DDBJ whole genome shotgun (WGS) entry which is preliminary data.</text>
</comment>
<gene>
    <name evidence="9" type="ORF">ACGFYS_31515</name>
</gene>
<feature type="transmembrane region" description="Helical" evidence="7">
    <location>
        <begin position="738"/>
        <end position="761"/>
    </location>
</feature>
<feature type="transmembrane region" description="Helical" evidence="7">
    <location>
        <begin position="20"/>
        <end position="44"/>
    </location>
</feature>
<evidence type="ECO:0000259" key="8">
    <source>
        <dbReference type="Pfam" id="PF02687"/>
    </source>
</evidence>
<dbReference type="RefSeq" id="WP_392884698.1">
    <property type="nucleotide sequence ID" value="NZ_JBICZW010000030.1"/>
</dbReference>
<name>A0ABW7C564_9ACTN</name>
<feature type="domain" description="ABC3 transporter permease C-terminal" evidence="8">
    <location>
        <begin position="265"/>
        <end position="384"/>
    </location>
</feature>
<feature type="transmembrane region" description="Helical" evidence="7">
    <location>
        <begin position="437"/>
        <end position="454"/>
    </location>
</feature>
<dbReference type="Pfam" id="PF02687">
    <property type="entry name" value="FtsX"/>
    <property type="match status" value="2"/>
</dbReference>
<feature type="transmembrane region" description="Helical" evidence="7">
    <location>
        <begin position="691"/>
        <end position="718"/>
    </location>
</feature>
<evidence type="ECO:0000256" key="4">
    <source>
        <dbReference type="ARBA" id="ARBA00022692"/>
    </source>
</evidence>
<reference evidence="9 10" key="1">
    <citation type="submission" date="2024-10" db="EMBL/GenBank/DDBJ databases">
        <title>The Natural Products Discovery Center: Release of the First 8490 Sequenced Strains for Exploring Actinobacteria Biosynthetic Diversity.</title>
        <authorList>
            <person name="Kalkreuter E."/>
            <person name="Kautsar S.A."/>
            <person name="Yang D."/>
            <person name="Bader C.D."/>
            <person name="Teijaro C.N."/>
            <person name="Fluegel L."/>
            <person name="Davis C.M."/>
            <person name="Simpson J.R."/>
            <person name="Lauterbach L."/>
            <person name="Steele A.D."/>
            <person name="Gui C."/>
            <person name="Meng S."/>
            <person name="Li G."/>
            <person name="Viehrig K."/>
            <person name="Ye F."/>
            <person name="Su P."/>
            <person name="Kiefer A.F."/>
            <person name="Nichols A."/>
            <person name="Cepeda A.J."/>
            <person name="Yan W."/>
            <person name="Fan B."/>
            <person name="Jiang Y."/>
            <person name="Adhikari A."/>
            <person name="Zheng C.-J."/>
            <person name="Schuster L."/>
            <person name="Cowan T.M."/>
            <person name="Smanski M.J."/>
            <person name="Chevrette M.G."/>
            <person name="De Carvalho L.P.S."/>
            <person name="Shen B."/>
        </authorList>
    </citation>
    <scope>NUCLEOTIDE SEQUENCE [LARGE SCALE GENOMIC DNA]</scope>
    <source>
        <strain evidence="9 10">NPDC048229</strain>
    </source>
</reference>
<evidence type="ECO:0000256" key="1">
    <source>
        <dbReference type="ARBA" id="ARBA00004651"/>
    </source>
</evidence>
<feature type="transmembrane region" description="Helical" evidence="7">
    <location>
        <begin position="356"/>
        <end position="377"/>
    </location>
</feature>
<evidence type="ECO:0000256" key="2">
    <source>
        <dbReference type="ARBA" id="ARBA00005236"/>
    </source>
</evidence>
<dbReference type="EMBL" id="JBICZW010000030">
    <property type="protein sequence ID" value="MFG3193458.1"/>
    <property type="molecule type" value="Genomic_DNA"/>
</dbReference>
<sequence>MRATWRWAHSDLRTHRGEALFAVLASAGVIASLLLAAALLSYAVNPWQRVFNQSRGSHVWIHGRDGADGFDPAALAPLAALDEVDAVAGPFRTADAVLETGGTRAGVDLRATGARPPDTARPLLTAGRWLAPGGPADGIVLEHTLARTLWAEPGETVTLTVTGRHGPATRTLYVTGVAETAEPRYRAGRGDGVGWVLPGTLDRLAPATTGQTVGLRLKDPADTDYAVQRAVTVLGAGRIDQITTWQRARADIGGDDRLLGQIFAAFGLAALLAAAVAVAGAVRARIRGQAGDIAVLKAIGFTPGQVVRGFLLQHLGLAVAGAGLGTAATLALGRWIPGRVGAAAALWPRMPGHRAAVVGVPLAAVLLIAAATALAAWRAGRVPPVPAARSAHPAARPLSALGRRALGLRLSPVLVLGWRSAFTAPGRGRALGATARLALPLALITVALVAWTTLGQFRTDPARVGRAAALTVRTETPPAAGLAARLEAVPGVADAVPGVESTALVPGQTGTVTLRGLGTRDAPYPHTVVEGRAPTGPDEAVAGQGLLDLLGVRVGEWVRMTVEGRPQILHLVGRSVEPDHGGRVASTTLDTLRDGDPGLRPAFHALVLRPGADPRQVAAAVASAVPDPVEVRATADPANGEDAPRGALAALVAVLALIALVQLLTLIGTGVRDRVRDLLALRAIGLTPRQIGAVVVTAAALTALAAALLGTAVGAAVGRRLVDAEAAATGLGAGVARLPAPAVLAALVLAVTAVGALAALAPAVRTARRRLVDSAGETL</sequence>
<keyword evidence="3" id="KW-1003">Cell membrane</keyword>
<comment type="subcellular location">
    <subcellularLocation>
        <location evidence="1">Cell membrane</location>
        <topology evidence="1">Multi-pass membrane protein</topology>
    </subcellularLocation>
</comment>
<comment type="similarity">
    <text evidence="2">Belongs to the ABC-4 integral membrane protein family. LolC/E subfamily.</text>
</comment>
<dbReference type="InterPro" id="IPR051447">
    <property type="entry name" value="Lipoprotein-release_system"/>
</dbReference>
<proteinExistence type="inferred from homology"/>
<keyword evidence="10" id="KW-1185">Reference proteome</keyword>
<organism evidence="9 10">
    <name type="scientific">Streptomyces omiyaensis</name>
    <dbReference type="NCBI Taxonomy" id="68247"/>
    <lineage>
        <taxon>Bacteria</taxon>
        <taxon>Bacillati</taxon>
        <taxon>Actinomycetota</taxon>
        <taxon>Actinomycetes</taxon>
        <taxon>Kitasatosporales</taxon>
        <taxon>Streptomycetaceae</taxon>
        <taxon>Streptomyces</taxon>
    </lineage>
</organism>
<dbReference type="InterPro" id="IPR003838">
    <property type="entry name" value="ABC3_permease_C"/>
</dbReference>
<dbReference type="Proteomes" id="UP001604282">
    <property type="component" value="Unassembled WGS sequence"/>
</dbReference>
<keyword evidence="4 7" id="KW-0812">Transmembrane</keyword>
<evidence type="ECO:0000256" key="3">
    <source>
        <dbReference type="ARBA" id="ARBA00022475"/>
    </source>
</evidence>
<dbReference type="PANTHER" id="PTHR30489:SF0">
    <property type="entry name" value="LIPOPROTEIN-RELEASING SYSTEM TRANSMEMBRANE PROTEIN LOLE"/>
    <property type="match status" value="1"/>
</dbReference>
<evidence type="ECO:0000256" key="6">
    <source>
        <dbReference type="ARBA" id="ARBA00023136"/>
    </source>
</evidence>
<evidence type="ECO:0000256" key="5">
    <source>
        <dbReference type="ARBA" id="ARBA00022989"/>
    </source>
</evidence>
<feature type="transmembrane region" description="Helical" evidence="7">
    <location>
        <begin position="315"/>
        <end position="336"/>
    </location>
</feature>
<keyword evidence="6 7" id="KW-0472">Membrane</keyword>